<evidence type="ECO:0000313" key="10">
    <source>
        <dbReference type="EMBL" id="CAE8649609.1"/>
    </source>
</evidence>
<dbReference type="GO" id="GO:0046961">
    <property type="term" value="F:proton-transporting ATPase activity, rotational mechanism"/>
    <property type="evidence" value="ECO:0007669"/>
    <property type="project" value="InterPro"/>
</dbReference>
<gene>
    <name evidence="10" type="ORF">PGLA2088_LOCUS7576</name>
</gene>
<keyword evidence="4 9" id="KW-0812">Transmembrane</keyword>
<evidence type="ECO:0000256" key="2">
    <source>
        <dbReference type="ARBA" id="ARBA00009904"/>
    </source>
</evidence>
<protein>
    <recommendedName>
        <fullName evidence="9">V-type proton ATPase subunit a</fullName>
    </recommendedName>
</protein>
<evidence type="ECO:0000256" key="7">
    <source>
        <dbReference type="ARBA" id="ARBA00023065"/>
    </source>
</evidence>
<keyword evidence="6 9" id="KW-1133">Transmembrane helix</keyword>
<keyword evidence="7 9" id="KW-0406">Ion transport</keyword>
<accession>A0A813IEK7</accession>
<comment type="subcellular location">
    <subcellularLocation>
        <location evidence="1">Membrane</location>
        <topology evidence="1">Multi-pass membrane protein</topology>
    </subcellularLocation>
</comment>
<dbReference type="EMBL" id="CAJNNW010007933">
    <property type="protein sequence ID" value="CAE8649609.1"/>
    <property type="molecule type" value="Genomic_DNA"/>
</dbReference>
<dbReference type="InterPro" id="IPR026028">
    <property type="entry name" value="V-type_ATPase_116kDa_su_euka"/>
</dbReference>
<evidence type="ECO:0000313" key="11">
    <source>
        <dbReference type="Proteomes" id="UP000626109"/>
    </source>
</evidence>
<dbReference type="InterPro" id="IPR002490">
    <property type="entry name" value="V-ATPase_116kDa_su"/>
</dbReference>
<keyword evidence="5 9" id="KW-0375">Hydrogen ion transport</keyword>
<evidence type="ECO:0000256" key="4">
    <source>
        <dbReference type="ARBA" id="ARBA00022692"/>
    </source>
</evidence>
<evidence type="ECO:0000256" key="5">
    <source>
        <dbReference type="ARBA" id="ARBA00022781"/>
    </source>
</evidence>
<dbReference type="Pfam" id="PF01496">
    <property type="entry name" value="V_ATPase_I"/>
    <property type="match status" value="1"/>
</dbReference>
<evidence type="ECO:0000256" key="8">
    <source>
        <dbReference type="ARBA" id="ARBA00023136"/>
    </source>
</evidence>
<evidence type="ECO:0000256" key="9">
    <source>
        <dbReference type="RuleBase" id="RU361189"/>
    </source>
</evidence>
<feature type="transmembrane region" description="Helical" evidence="9">
    <location>
        <begin position="789"/>
        <end position="813"/>
    </location>
</feature>
<feature type="transmembrane region" description="Helical" evidence="9">
    <location>
        <begin position="743"/>
        <end position="763"/>
    </location>
</feature>
<name>A0A813IEK7_POLGL</name>
<dbReference type="GO" id="GO:0051117">
    <property type="term" value="F:ATPase binding"/>
    <property type="evidence" value="ECO:0007669"/>
    <property type="project" value="TreeGrafter"/>
</dbReference>
<evidence type="ECO:0000256" key="3">
    <source>
        <dbReference type="ARBA" id="ARBA00022448"/>
    </source>
</evidence>
<reference evidence="10" key="1">
    <citation type="submission" date="2021-02" db="EMBL/GenBank/DDBJ databases">
        <authorList>
            <person name="Dougan E. K."/>
            <person name="Rhodes N."/>
            <person name="Thang M."/>
            <person name="Chan C."/>
        </authorList>
    </citation>
    <scope>NUCLEOTIDE SEQUENCE</scope>
</reference>
<sequence length="815" mass="92479">MGLLRSETMKFGMLVLPVQDAKKYVEHIGKETNLQFEDMNSRDMRRPYRKHVQRIDEMERILRFMFEEIGRSGVEITKNRVNEFLEGESYKLESVEAELQGLYSNFVKFKDNNATLSLQRNQAAEEAQVVATAMTMLIGGTVSPTVDEESFEVSAKRPLVGADELAGRLGHLSGVVLKADEERLARALWRTGRGNTFVKFEPINEKLEDPKTGLPVEKSVFVIYFQGVGGSMQQKVLKVCQAFGANIYEWPVSASAATARHGYLQKQLEEKTSALEAYKSFMLVEMDELLRPSPQNPVGNSMIEEWRLFCIKEKAIYSIMNLCSGEIALRVNVWYPASDEASIHALLNKVNSGSQQGAFLTPDKGFGNSMPPTYIRTNEYTEAFQDVIDTYGIPKYQEANPALLTVVTFPFIFGMMYGDVGHGTLLLLAGIWMCRNSESLRYTVPALFAGRYMVFSMGIFAIFAGFMYNDFFSVGLQLFDSRWEDKNGDGNFTPLYDVTNSGGRGPYPFGLDWAWVGSSNELLYVNSMKMKLSVLFGVLQMIVGVFLKWSNAFHSRNLTDFIFECLPMMTFMVCFFGWMDWMILYKWVHPIDNPPSIINSLICMAMGQQDFFPFWDGSVEMAQMLMKFTVLAVPLMLLPKPFILLYQHNQSVKNKGDHELLRDEEVATAGHGGGHGHGEEFEFGEIFIHQIIETIEFVLGTVSHTASYLRIWALSLAHQQLSLVFFQKTLTMGLEMTFPSNGIMLYFMFAAWFGITCAVLLGMDVLECFLHTLRLHWVEFQSNLVSLKVVFVLFCFFVGFAVVWCLFCCIFLLTP</sequence>
<dbReference type="GO" id="GO:0007035">
    <property type="term" value="P:vacuolar acidification"/>
    <property type="evidence" value="ECO:0007669"/>
    <property type="project" value="TreeGrafter"/>
</dbReference>
<feature type="transmembrane region" description="Helical" evidence="9">
    <location>
        <begin position="446"/>
        <end position="468"/>
    </location>
</feature>
<dbReference type="PANTHER" id="PTHR11629">
    <property type="entry name" value="VACUOLAR PROTON ATPASES"/>
    <property type="match status" value="1"/>
</dbReference>
<dbReference type="PANTHER" id="PTHR11629:SF63">
    <property type="entry name" value="V-TYPE PROTON ATPASE SUBUNIT A"/>
    <property type="match status" value="1"/>
</dbReference>
<dbReference type="AlphaFoldDB" id="A0A813IEK7"/>
<evidence type="ECO:0000256" key="6">
    <source>
        <dbReference type="ARBA" id="ARBA00022989"/>
    </source>
</evidence>
<dbReference type="GO" id="GO:0000220">
    <property type="term" value="C:vacuolar proton-transporting V-type ATPase, V0 domain"/>
    <property type="evidence" value="ECO:0007669"/>
    <property type="project" value="InterPro"/>
</dbReference>
<keyword evidence="3 9" id="KW-0813">Transport</keyword>
<comment type="function">
    <text evidence="9">Essential component of the vacuolar proton pump (V-ATPase), a multimeric enzyme that catalyzes the translocation of protons across the membranes. Required for assembly and activity of the V-ATPase.</text>
</comment>
<comment type="similarity">
    <text evidence="2 9">Belongs to the V-ATPase 116 kDa subunit family.</text>
</comment>
<evidence type="ECO:0000256" key="1">
    <source>
        <dbReference type="ARBA" id="ARBA00004141"/>
    </source>
</evidence>
<proteinExistence type="inferred from homology"/>
<dbReference type="PIRSF" id="PIRSF001293">
    <property type="entry name" value="ATP6V0A1"/>
    <property type="match status" value="1"/>
</dbReference>
<keyword evidence="8 9" id="KW-0472">Membrane</keyword>
<feature type="transmembrane region" description="Helical" evidence="9">
    <location>
        <begin position="411"/>
        <end position="434"/>
    </location>
</feature>
<feature type="transmembrane region" description="Helical" evidence="9">
    <location>
        <begin position="532"/>
        <end position="549"/>
    </location>
</feature>
<dbReference type="Proteomes" id="UP000626109">
    <property type="component" value="Unassembled WGS sequence"/>
</dbReference>
<organism evidence="10 11">
    <name type="scientific">Polarella glacialis</name>
    <name type="common">Dinoflagellate</name>
    <dbReference type="NCBI Taxonomy" id="89957"/>
    <lineage>
        <taxon>Eukaryota</taxon>
        <taxon>Sar</taxon>
        <taxon>Alveolata</taxon>
        <taxon>Dinophyceae</taxon>
        <taxon>Suessiales</taxon>
        <taxon>Suessiaceae</taxon>
        <taxon>Polarella</taxon>
    </lineage>
</organism>
<comment type="caution">
    <text evidence="10">The sequence shown here is derived from an EMBL/GenBank/DDBJ whole genome shotgun (WGS) entry which is preliminary data.</text>
</comment>
<feature type="transmembrane region" description="Helical" evidence="9">
    <location>
        <begin position="624"/>
        <end position="646"/>
    </location>
</feature>
<feature type="transmembrane region" description="Helical" evidence="9">
    <location>
        <begin position="561"/>
        <end position="579"/>
    </location>
</feature>